<organism evidence="10 11">
    <name type="scientific">Peptostreptococcus anaerobius</name>
    <dbReference type="NCBI Taxonomy" id="1261"/>
    <lineage>
        <taxon>Bacteria</taxon>
        <taxon>Bacillati</taxon>
        <taxon>Bacillota</taxon>
        <taxon>Clostridia</taxon>
        <taxon>Peptostreptococcales</taxon>
        <taxon>Peptostreptococcaceae</taxon>
        <taxon>Peptostreptococcus</taxon>
    </lineage>
</organism>
<feature type="active site" description="Proton acceptor" evidence="8">
    <location>
        <position position="130"/>
    </location>
</feature>
<dbReference type="PROSITE" id="PS51257">
    <property type="entry name" value="PROKAR_LIPOPROTEIN"/>
    <property type="match status" value="1"/>
</dbReference>
<feature type="active site" description="Proton donor" evidence="8">
    <location>
        <position position="159"/>
    </location>
</feature>
<feature type="signal peptide" evidence="7">
    <location>
        <begin position="1"/>
        <end position="23"/>
    </location>
</feature>
<evidence type="ECO:0000256" key="4">
    <source>
        <dbReference type="ARBA" id="ARBA00022525"/>
    </source>
</evidence>
<comment type="caution">
    <text evidence="10">The sequence shown here is derived from an EMBL/GenBank/DDBJ whole genome shotgun (WGS) entry which is preliminary data.</text>
</comment>
<feature type="region of interest" description="Disordered" evidence="9">
    <location>
        <begin position="28"/>
        <end position="59"/>
    </location>
</feature>
<dbReference type="AlphaFoldDB" id="A0A135YVC5"/>
<sequence>MEKFRRAISYLMILLLVVTMATGCSQNLTDSQKSNVSSKDREVSQRVDQTSDKRIDRDSTYTTKEDVARYIANYKELPKNFISEEEAKNLGWNKSENYVSDVAKGKSIGGDRFGNFEKQLPIKKGRVYRECDIDYRGGKRGPKRIIFSNDGLIYYTGDHYKTFEKLYGEDE</sequence>
<keyword evidence="7" id="KW-0255">Endonuclease</keyword>
<evidence type="ECO:0000256" key="1">
    <source>
        <dbReference type="ARBA" id="ARBA00004613"/>
    </source>
</evidence>
<keyword evidence="7" id="KW-0732">Signal</keyword>
<dbReference type="Pfam" id="PF00545">
    <property type="entry name" value="Ribonuclease"/>
    <property type="match status" value="1"/>
</dbReference>
<dbReference type="InterPro" id="IPR016191">
    <property type="entry name" value="Ribonuclease/ribotoxin"/>
</dbReference>
<evidence type="ECO:0000256" key="2">
    <source>
        <dbReference type="ARBA" id="ARBA00009006"/>
    </source>
</evidence>
<dbReference type="Proteomes" id="UP000070326">
    <property type="component" value="Unassembled WGS sequence"/>
</dbReference>
<comment type="subcellular location">
    <subcellularLocation>
        <location evidence="1 7">Secreted</location>
    </subcellularLocation>
</comment>
<dbReference type="PIRSF" id="PIRSF001013">
    <property type="entry name" value="Barnase"/>
    <property type="match status" value="1"/>
</dbReference>
<gene>
    <name evidence="10" type="ORF">HMPREF3195_00749</name>
</gene>
<evidence type="ECO:0000313" key="11">
    <source>
        <dbReference type="Proteomes" id="UP000070326"/>
    </source>
</evidence>
<comment type="similarity">
    <text evidence="2 7">Belongs to the ribonuclease N1/T1 family.</text>
</comment>
<dbReference type="EC" id="3.1.27.-" evidence="7"/>
<reference evidence="10 11" key="1">
    <citation type="submission" date="2016-02" db="EMBL/GenBank/DDBJ databases">
        <authorList>
            <person name="Wen L."/>
            <person name="He K."/>
            <person name="Yang H."/>
        </authorList>
    </citation>
    <scope>NUCLEOTIDE SEQUENCE [LARGE SCALE GENOMIC DNA]</scope>
    <source>
        <strain evidence="10 11">MJR8628A</strain>
    </source>
</reference>
<dbReference type="GO" id="GO:0003723">
    <property type="term" value="F:RNA binding"/>
    <property type="evidence" value="ECO:0007669"/>
    <property type="project" value="UniProtKB-UniRule"/>
</dbReference>
<feature type="compositionally biased region" description="Basic and acidic residues" evidence="9">
    <location>
        <begin position="38"/>
        <end position="59"/>
    </location>
</feature>
<feature type="chain" id="PRO_5039776171" description="Ribonuclease" evidence="7">
    <location>
        <begin position="24"/>
        <end position="171"/>
    </location>
</feature>
<evidence type="ECO:0000256" key="5">
    <source>
        <dbReference type="ARBA" id="ARBA00022722"/>
    </source>
</evidence>
<keyword evidence="4 7" id="KW-0964">Secreted</keyword>
<keyword evidence="5 7" id="KW-0540">Nuclease</keyword>
<dbReference type="Gene3D" id="3.10.450.30">
    <property type="entry name" value="Microbial ribonucleases"/>
    <property type="match status" value="1"/>
</dbReference>
<evidence type="ECO:0000313" key="10">
    <source>
        <dbReference type="EMBL" id="KXI13356.1"/>
    </source>
</evidence>
<keyword evidence="6 7" id="KW-0378">Hydrolase</keyword>
<dbReference type="PATRIC" id="fig|1261.5.peg.755"/>
<name>A0A135YVC5_9FIRM</name>
<dbReference type="InterPro" id="IPR000026">
    <property type="entry name" value="N1-like"/>
</dbReference>
<dbReference type="SUPFAM" id="SSF53933">
    <property type="entry name" value="Microbial ribonucleases"/>
    <property type="match status" value="1"/>
</dbReference>
<dbReference type="STRING" id="1261.HMPREF3195_00749"/>
<accession>A0A135YVC5</accession>
<evidence type="ECO:0000256" key="8">
    <source>
        <dbReference type="PIRSR" id="PIRSR001013-1"/>
    </source>
</evidence>
<proteinExistence type="inferred from homology"/>
<feature type="compositionally biased region" description="Polar residues" evidence="9">
    <location>
        <begin position="28"/>
        <end position="37"/>
    </location>
</feature>
<evidence type="ECO:0000256" key="7">
    <source>
        <dbReference type="PIRNR" id="PIRNR001013"/>
    </source>
</evidence>
<evidence type="ECO:0000256" key="3">
    <source>
        <dbReference type="ARBA" id="ARBA00022214"/>
    </source>
</evidence>
<dbReference type="GO" id="GO:0004521">
    <property type="term" value="F:RNA endonuclease activity"/>
    <property type="evidence" value="ECO:0007669"/>
    <property type="project" value="UniProtKB-UniRule"/>
</dbReference>
<protein>
    <recommendedName>
        <fullName evidence="3 7">Ribonuclease</fullName>
        <ecNumber evidence="7">3.1.27.-</ecNumber>
    </recommendedName>
</protein>
<dbReference type="GO" id="GO:0005576">
    <property type="term" value="C:extracellular region"/>
    <property type="evidence" value="ECO:0007669"/>
    <property type="project" value="UniProtKB-SubCell"/>
</dbReference>
<dbReference type="PRINTS" id="PR00117">
    <property type="entry name" value="BARNASE"/>
</dbReference>
<evidence type="ECO:0000256" key="9">
    <source>
        <dbReference type="SAM" id="MobiDB-lite"/>
    </source>
</evidence>
<evidence type="ECO:0000256" key="6">
    <source>
        <dbReference type="ARBA" id="ARBA00022801"/>
    </source>
</evidence>
<dbReference type="InterPro" id="IPR001887">
    <property type="entry name" value="Barnase"/>
</dbReference>
<dbReference type="EMBL" id="LSQZ01000024">
    <property type="protein sequence ID" value="KXI13356.1"/>
    <property type="molecule type" value="Genomic_DNA"/>
</dbReference>
<dbReference type="GO" id="GO:0016787">
    <property type="term" value="F:hydrolase activity"/>
    <property type="evidence" value="ECO:0007669"/>
    <property type="project" value="UniProtKB-KW"/>
</dbReference>